<reference evidence="3 4" key="1">
    <citation type="submission" date="2020-02" db="EMBL/GenBank/DDBJ databases">
        <title>Genomic and physiological characterization of two novel Nitrospinaceae genera.</title>
        <authorList>
            <person name="Mueller A.J."/>
            <person name="Jung M.-Y."/>
            <person name="Strachan C.R."/>
            <person name="Herbold C.W."/>
            <person name="Kirkegaard R.H."/>
            <person name="Daims H."/>
        </authorList>
    </citation>
    <scope>NUCLEOTIDE SEQUENCE [LARGE SCALE GENOMIC DNA]</scope>
    <source>
        <strain evidence="3">EB</strain>
    </source>
</reference>
<evidence type="ECO:0000259" key="2">
    <source>
        <dbReference type="Pfam" id="PF06812"/>
    </source>
</evidence>
<dbReference type="NCBIfam" id="TIGR03363">
    <property type="entry name" value="VI_chp_8"/>
    <property type="match status" value="1"/>
</dbReference>
<accession>A0A7T0FZ48</accession>
<evidence type="ECO:0000313" key="4">
    <source>
        <dbReference type="Proteomes" id="UP000594688"/>
    </source>
</evidence>
<organism evidence="3 4">
    <name type="scientific">Candidatus Nitronauta litoralis</name>
    <dbReference type="NCBI Taxonomy" id="2705533"/>
    <lineage>
        <taxon>Bacteria</taxon>
        <taxon>Pseudomonadati</taxon>
        <taxon>Nitrospinota/Tectimicrobiota group</taxon>
        <taxon>Nitrospinota</taxon>
        <taxon>Nitrospinia</taxon>
        <taxon>Nitrospinales</taxon>
        <taxon>Nitrospinaceae</taxon>
        <taxon>Candidatus Nitronauta</taxon>
    </lineage>
</organism>
<proteinExistence type="predicted"/>
<dbReference type="Pfam" id="PF06812">
    <property type="entry name" value="ImpA_N"/>
    <property type="match status" value="1"/>
</dbReference>
<dbReference type="AlphaFoldDB" id="A0A7T0FZ48"/>
<dbReference type="EMBL" id="CP048685">
    <property type="protein sequence ID" value="QPJ60451.1"/>
    <property type="molecule type" value="Genomic_DNA"/>
</dbReference>
<dbReference type="KEGG" id="nli:G3M70_00520"/>
<feature type="domain" description="ImpA N-terminal" evidence="2">
    <location>
        <begin position="17"/>
        <end position="138"/>
    </location>
</feature>
<feature type="region of interest" description="Disordered" evidence="1">
    <location>
        <begin position="267"/>
        <end position="323"/>
    </location>
</feature>
<evidence type="ECO:0000313" key="3">
    <source>
        <dbReference type="EMBL" id="QPJ60451.1"/>
    </source>
</evidence>
<name>A0A7T0FZ48_9BACT</name>
<dbReference type="Proteomes" id="UP000594688">
    <property type="component" value="Chromosome"/>
</dbReference>
<sequence>MTISVTPRWVGWEKLDAPISEDKPEGESLRYEGTYDKIQDARKRDDPRLEQGVWETDLKQADWDLVIQHSVEALETRTKDLQIAAWLLEAWTYRYGFEGIRHGLEVLFRLCQHFWDTVYPQIDEEDFDARVRPFEWINSKLTIQLKLIPLSAPKLSEHVPVTFADYEIAARNENEARKNQKARENLESELNYNRFFASCDHTPPEFYRELATQVQGSRDRLRNLEGYLDDKCGKESPSLLEYREALRSINRLLEEILNRQGIEAEEIDPQPVGQPAQSIEEGTESVDNEALDVEQKNTGLENLGNKDETTQSNGVSGPPGKIRSRSEAYRLLTEVADYLERTEPHSPTPHLVRRAVSWGDMTLDQLLIEIVRDDNDLRFIYDLLGLGTGPEETDD</sequence>
<protein>
    <submittedName>
        <fullName evidence="3">Type VI secretion system protein TssA</fullName>
    </submittedName>
</protein>
<dbReference type="InterPro" id="IPR017740">
    <property type="entry name" value="TssA-like"/>
</dbReference>
<dbReference type="InterPro" id="IPR010657">
    <property type="entry name" value="ImpA_N"/>
</dbReference>
<evidence type="ECO:0000256" key="1">
    <source>
        <dbReference type="SAM" id="MobiDB-lite"/>
    </source>
</evidence>
<dbReference type="PANTHER" id="PTHR37951">
    <property type="entry name" value="CYTOPLASMIC PROTEIN-RELATED"/>
    <property type="match status" value="1"/>
</dbReference>
<dbReference type="PANTHER" id="PTHR37951:SF1">
    <property type="entry name" value="TYPE VI SECRETION SYSTEM COMPONENT TSSA1"/>
    <property type="match status" value="1"/>
</dbReference>
<feature type="compositionally biased region" description="Acidic residues" evidence="1">
    <location>
        <begin position="281"/>
        <end position="292"/>
    </location>
</feature>
<gene>
    <name evidence="3" type="primary">tssA</name>
    <name evidence="3" type="ORF">G3M70_00520</name>
</gene>